<evidence type="ECO:0000256" key="9">
    <source>
        <dbReference type="ARBA" id="ARBA00022840"/>
    </source>
</evidence>
<keyword evidence="5" id="KW-0808">Transferase</keyword>
<evidence type="ECO:0000256" key="2">
    <source>
        <dbReference type="ARBA" id="ARBA00012393"/>
    </source>
</evidence>
<dbReference type="Pfam" id="PF01507">
    <property type="entry name" value="PAPS_reduct"/>
    <property type="match status" value="2"/>
</dbReference>
<keyword evidence="9" id="KW-0067">ATP-binding</keyword>
<dbReference type="EC" id="2.7.7.2" evidence="2"/>
<evidence type="ECO:0000256" key="1">
    <source>
        <dbReference type="ARBA" id="ARBA00004726"/>
    </source>
</evidence>
<comment type="catalytic activity">
    <reaction evidence="12">
        <text>FMN + ATP + H(+) = FAD + diphosphate</text>
        <dbReference type="Rhea" id="RHEA:17237"/>
        <dbReference type="ChEBI" id="CHEBI:15378"/>
        <dbReference type="ChEBI" id="CHEBI:30616"/>
        <dbReference type="ChEBI" id="CHEBI:33019"/>
        <dbReference type="ChEBI" id="CHEBI:57692"/>
        <dbReference type="ChEBI" id="CHEBI:58210"/>
        <dbReference type="EC" id="2.7.7.2"/>
    </reaction>
</comment>
<dbReference type="Proteomes" id="UP000249723">
    <property type="component" value="Unassembled WGS sequence"/>
</dbReference>
<reference evidence="16" key="1">
    <citation type="submission" date="2016-10" db="EMBL/GenBank/DDBJ databases">
        <authorList>
            <person name="Jeantristanb JTB J.-T."/>
            <person name="Ricardo R."/>
        </authorList>
    </citation>
    <scope>NUCLEOTIDE SEQUENCE [LARGE SCALE GENOMIC DNA]</scope>
</reference>
<evidence type="ECO:0000259" key="14">
    <source>
        <dbReference type="Pfam" id="PF01507"/>
    </source>
</evidence>
<keyword evidence="16" id="KW-1185">Reference proteome</keyword>
<dbReference type="PANTHER" id="PTHR23293">
    <property type="entry name" value="FAD SYNTHETASE-RELATED FMN ADENYLYLTRANSFERASE"/>
    <property type="match status" value="1"/>
</dbReference>
<evidence type="ECO:0000256" key="6">
    <source>
        <dbReference type="ARBA" id="ARBA00022695"/>
    </source>
</evidence>
<keyword evidence="6" id="KW-0548">Nucleotidyltransferase</keyword>
<dbReference type="CDD" id="cd23948">
    <property type="entry name" value="FAD_synthase"/>
    <property type="match status" value="1"/>
</dbReference>
<evidence type="ECO:0000313" key="15">
    <source>
        <dbReference type="EMBL" id="SCZ99394.1"/>
    </source>
</evidence>
<keyword evidence="4" id="KW-0288">FMN</keyword>
<evidence type="ECO:0000256" key="5">
    <source>
        <dbReference type="ARBA" id="ARBA00022679"/>
    </source>
</evidence>
<sequence>MACSVRTTEVSSQSGSCRTAGSTSNSTSPTTSISTSTSRSRDFRQADADAVYKLAQEDLPLGIKVKDALRIIDQAIEDYGLQHVALSFNGGKDCTVLVHLLAAAAFRSQRPTDHNSNSNSHSHSTSIPSTTPTPTSASPPHLECVYVRCASPFPQVETFVETCTQRYHLNLRAVDGGMKEALQNYLDQKKQEVPIQAVLVGTRRHDPHGEHLTPFARTDGGWPDFMRVHPILDWTYKEIWDFLRHPELTLGGSKEAGLIEWCELYDYGYTSLGSTYNTFPNPMLKAIGDASVKGGWRPAWELKDETQERAGRDAKLMKQVIEVAEQIVTL</sequence>
<keyword evidence="8" id="KW-0274">FAD</keyword>
<dbReference type="GO" id="GO:0003919">
    <property type="term" value="F:FMN adenylyltransferase activity"/>
    <property type="evidence" value="ECO:0007669"/>
    <property type="project" value="UniProtKB-EC"/>
</dbReference>
<feature type="region of interest" description="Disordered" evidence="13">
    <location>
        <begin position="109"/>
        <end position="137"/>
    </location>
</feature>
<feature type="compositionally biased region" description="Low complexity" evidence="13">
    <location>
        <begin position="22"/>
        <end position="38"/>
    </location>
</feature>
<keyword evidence="3" id="KW-0285">Flavoprotein</keyword>
<dbReference type="EMBL" id="FMWP01000096">
    <property type="protein sequence ID" value="SCZ99394.1"/>
    <property type="molecule type" value="Genomic_DNA"/>
</dbReference>
<evidence type="ECO:0000256" key="7">
    <source>
        <dbReference type="ARBA" id="ARBA00022741"/>
    </source>
</evidence>
<feature type="domain" description="Phosphoadenosine phosphosulphate reductase" evidence="14">
    <location>
        <begin position="190"/>
        <end position="278"/>
    </location>
</feature>
<evidence type="ECO:0000256" key="10">
    <source>
        <dbReference type="ARBA" id="ARBA00031145"/>
    </source>
</evidence>
<evidence type="ECO:0000256" key="12">
    <source>
        <dbReference type="ARBA" id="ARBA00049494"/>
    </source>
</evidence>
<organism evidence="15 16">
    <name type="scientific">Microbotryum saponariae</name>
    <dbReference type="NCBI Taxonomy" id="289078"/>
    <lineage>
        <taxon>Eukaryota</taxon>
        <taxon>Fungi</taxon>
        <taxon>Dikarya</taxon>
        <taxon>Basidiomycota</taxon>
        <taxon>Pucciniomycotina</taxon>
        <taxon>Microbotryomycetes</taxon>
        <taxon>Microbotryales</taxon>
        <taxon>Microbotryaceae</taxon>
        <taxon>Microbotryum</taxon>
    </lineage>
</organism>
<keyword evidence="7" id="KW-0547">Nucleotide-binding</keyword>
<dbReference type="GO" id="GO:0005524">
    <property type="term" value="F:ATP binding"/>
    <property type="evidence" value="ECO:0007669"/>
    <property type="project" value="UniProtKB-KW"/>
</dbReference>
<dbReference type="InterPro" id="IPR014729">
    <property type="entry name" value="Rossmann-like_a/b/a_fold"/>
</dbReference>
<evidence type="ECO:0000256" key="11">
    <source>
        <dbReference type="ARBA" id="ARBA00031871"/>
    </source>
</evidence>
<evidence type="ECO:0000256" key="13">
    <source>
        <dbReference type="SAM" id="MobiDB-lite"/>
    </source>
</evidence>
<feature type="region of interest" description="Disordered" evidence="13">
    <location>
        <begin position="1"/>
        <end position="41"/>
    </location>
</feature>
<evidence type="ECO:0000313" key="16">
    <source>
        <dbReference type="Proteomes" id="UP000249723"/>
    </source>
</evidence>
<gene>
    <name evidence="15" type="ORF">BZ3500_MVSOF-1268-A1-R1_CHR3-1G05989</name>
</gene>
<accession>A0A2X0LHB4</accession>
<dbReference type="InterPro" id="IPR002500">
    <property type="entry name" value="PAPS_reduct_dom"/>
</dbReference>
<evidence type="ECO:0000256" key="3">
    <source>
        <dbReference type="ARBA" id="ARBA00022630"/>
    </source>
</evidence>
<feature type="domain" description="Phosphoadenosine phosphosulphate reductase" evidence="14">
    <location>
        <begin position="84"/>
        <end position="175"/>
    </location>
</feature>
<feature type="compositionally biased region" description="Low complexity" evidence="13">
    <location>
        <begin position="114"/>
        <end position="137"/>
    </location>
</feature>
<evidence type="ECO:0000256" key="4">
    <source>
        <dbReference type="ARBA" id="ARBA00022643"/>
    </source>
</evidence>
<comment type="pathway">
    <text evidence="1">Cofactor biosynthesis; FAD biosynthesis; FAD from FMN: step 1/1.</text>
</comment>
<dbReference type="OrthoDB" id="270728at2759"/>
<dbReference type="SUPFAM" id="SSF52402">
    <property type="entry name" value="Adenine nucleotide alpha hydrolases-like"/>
    <property type="match status" value="1"/>
</dbReference>
<dbReference type="STRING" id="289078.A0A2X0LHB4"/>
<protein>
    <recommendedName>
        <fullName evidence="2">FAD synthase</fullName>
        <ecNumber evidence="2">2.7.7.2</ecNumber>
    </recommendedName>
    <alternativeName>
        <fullName evidence="10">FAD pyrophosphorylase</fullName>
    </alternativeName>
    <alternativeName>
        <fullName evidence="11">FMN adenylyltransferase</fullName>
    </alternativeName>
</protein>
<feature type="compositionally biased region" description="Polar residues" evidence="13">
    <location>
        <begin position="1"/>
        <end position="21"/>
    </location>
</feature>
<evidence type="ECO:0000256" key="8">
    <source>
        <dbReference type="ARBA" id="ARBA00022827"/>
    </source>
</evidence>
<dbReference type="AlphaFoldDB" id="A0A2X0LHB4"/>
<dbReference type="Gene3D" id="3.40.50.620">
    <property type="entry name" value="HUPs"/>
    <property type="match status" value="1"/>
</dbReference>
<name>A0A2X0LHB4_9BASI</name>
<dbReference type="GO" id="GO:0006747">
    <property type="term" value="P:FAD biosynthetic process"/>
    <property type="evidence" value="ECO:0007669"/>
    <property type="project" value="TreeGrafter"/>
</dbReference>
<dbReference type="PANTHER" id="PTHR23293:SF9">
    <property type="entry name" value="FAD SYNTHASE"/>
    <property type="match status" value="1"/>
</dbReference>
<proteinExistence type="predicted"/>